<dbReference type="Proteomes" id="UP000580910">
    <property type="component" value="Unassembled WGS sequence"/>
</dbReference>
<keyword evidence="5" id="KW-1185">Reference proteome</keyword>
<feature type="transmembrane region" description="Helical" evidence="3">
    <location>
        <begin position="148"/>
        <end position="177"/>
    </location>
</feature>
<evidence type="ECO:0000256" key="3">
    <source>
        <dbReference type="SAM" id="Phobius"/>
    </source>
</evidence>
<evidence type="ECO:0000256" key="2">
    <source>
        <dbReference type="RuleBase" id="RU003750"/>
    </source>
</evidence>
<dbReference type="GO" id="GO:0016020">
    <property type="term" value="C:membrane"/>
    <property type="evidence" value="ECO:0007669"/>
    <property type="project" value="InterPro"/>
</dbReference>
<dbReference type="InterPro" id="IPR000462">
    <property type="entry name" value="CDP-OH_P_trans"/>
</dbReference>
<dbReference type="RefSeq" id="WP_182537926.1">
    <property type="nucleotide sequence ID" value="NZ_JACGXA010000001.1"/>
</dbReference>
<dbReference type="Gene3D" id="1.20.120.1760">
    <property type="match status" value="1"/>
</dbReference>
<keyword evidence="1 2" id="KW-0808">Transferase</keyword>
<dbReference type="EMBL" id="JACGXA010000001">
    <property type="protein sequence ID" value="MBA8803109.1"/>
    <property type="molecule type" value="Genomic_DNA"/>
</dbReference>
<feature type="transmembrane region" description="Helical" evidence="3">
    <location>
        <begin position="189"/>
        <end position="206"/>
    </location>
</feature>
<evidence type="ECO:0000313" key="5">
    <source>
        <dbReference type="Proteomes" id="UP000580910"/>
    </source>
</evidence>
<keyword evidence="3" id="KW-0812">Transmembrane</keyword>
<evidence type="ECO:0000256" key="1">
    <source>
        <dbReference type="ARBA" id="ARBA00022679"/>
    </source>
</evidence>
<protein>
    <submittedName>
        <fullName evidence="4">CDP-diacylglycerol--serine O-phosphatidyltransferase</fullName>
        <ecNumber evidence="4">2.7.8.8</ecNumber>
    </submittedName>
</protein>
<keyword evidence="3" id="KW-0472">Membrane</keyword>
<gene>
    <name evidence="4" type="ORF">FB382_001400</name>
</gene>
<keyword evidence="3" id="KW-1133">Transmembrane helix</keyword>
<dbReference type="AlphaFoldDB" id="A0A7W3IZ30"/>
<comment type="caution">
    <text evidence="4">The sequence shown here is derived from an EMBL/GenBank/DDBJ whole genome shotgun (WGS) entry which is preliminary data.</text>
</comment>
<name>A0A7W3IZ30_9ACTN</name>
<sequence>MRFWGTTRPGPADVMTLGNATCGASAILVVMAYASRPVHELTHTGVRVVVLLLLVGTIFDSLDGRFARGGRGTRLGPMLDSLADAISFGLAPAALLAQVAMRGASPVEQLVTFAGFIVYVSGALLRLADFSSIRAGDPQFTGLPSPMGAVMLLSLALLTANTLVIAVGMAVVGAMMVSRLVYPLQRGPVVALAGMGWVLGIAGTLGVYDVRIFAAFVLLVVGVVLPVLPKLAPRFRPAI</sequence>
<evidence type="ECO:0000313" key="4">
    <source>
        <dbReference type="EMBL" id="MBA8803109.1"/>
    </source>
</evidence>
<dbReference type="PROSITE" id="PS00379">
    <property type="entry name" value="CDP_ALCOHOL_P_TRANSF"/>
    <property type="match status" value="1"/>
</dbReference>
<feature type="transmembrane region" description="Helical" evidence="3">
    <location>
        <begin position="110"/>
        <end position="128"/>
    </location>
</feature>
<accession>A0A7W3IZ30</accession>
<feature type="transmembrane region" description="Helical" evidence="3">
    <location>
        <begin position="45"/>
        <end position="62"/>
    </location>
</feature>
<dbReference type="EC" id="2.7.8.8" evidence="4"/>
<comment type="similarity">
    <text evidence="2">Belongs to the CDP-alcohol phosphatidyltransferase class-I family.</text>
</comment>
<feature type="transmembrane region" description="Helical" evidence="3">
    <location>
        <begin position="82"/>
        <end position="101"/>
    </location>
</feature>
<dbReference type="GO" id="GO:0003882">
    <property type="term" value="F:CDP-diacylglycerol-serine O-phosphatidyltransferase activity"/>
    <property type="evidence" value="ECO:0007669"/>
    <property type="project" value="UniProtKB-EC"/>
</dbReference>
<dbReference type="InterPro" id="IPR048254">
    <property type="entry name" value="CDP_ALCOHOL_P_TRANSF_CS"/>
</dbReference>
<dbReference type="InterPro" id="IPR043130">
    <property type="entry name" value="CDP-OH_PTrfase_TM_dom"/>
</dbReference>
<feature type="transmembrane region" description="Helical" evidence="3">
    <location>
        <begin position="212"/>
        <end position="232"/>
    </location>
</feature>
<reference evidence="4 5" key="1">
    <citation type="submission" date="2020-07" db="EMBL/GenBank/DDBJ databases">
        <title>Sequencing the genomes of 1000 actinobacteria strains.</title>
        <authorList>
            <person name="Klenk H.-P."/>
        </authorList>
    </citation>
    <scope>NUCLEOTIDE SEQUENCE [LARGE SCALE GENOMIC DNA]</scope>
    <source>
        <strain evidence="4 5">DSM 21349</strain>
    </source>
</reference>
<feature type="transmembrane region" description="Helical" evidence="3">
    <location>
        <begin position="12"/>
        <end position="33"/>
    </location>
</feature>
<dbReference type="GO" id="GO:0008654">
    <property type="term" value="P:phospholipid biosynthetic process"/>
    <property type="evidence" value="ECO:0007669"/>
    <property type="project" value="InterPro"/>
</dbReference>
<dbReference type="Pfam" id="PF01066">
    <property type="entry name" value="CDP-OH_P_transf"/>
    <property type="match status" value="1"/>
</dbReference>
<proteinExistence type="inferred from homology"/>
<organism evidence="4 5">
    <name type="scientific">Nocardioides ginsengisegetis</name>
    <dbReference type="NCBI Taxonomy" id="661491"/>
    <lineage>
        <taxon>Bacteria</taxon>
        <taxon>Bacillati</taxon>
        <taxon>Actinomycetota</taxon>
        <taxon>Actinomycetes</taxon>
        <taxon>Propionibacteriales</taxon>
        <taxon>Nocardioidaceae</taxon>
        <taxon>Nocardioides</taxon>
    </lineage>
</organism>